<protein>
    <submittedName>
        <fullName evidence="1">C protein</fullName>
    </submittedName>
</protein>
<name>W1J1J4_9GAMM</name>
<comment type="caution">
    <text evidence="1">The sequence shown here is derived from an EMBL/GenBank/DDBJ whole genome shotgun (WGS) entry which is preliminary data.</text>
</comment>
<dbReference type="EMBL" id="CBXE010000111">
    <property type="protein sequence ID" value="CDL84579.1"/>
    <property type="molecule type" value="Genomic_DNA"/>
</dbReference>
<reference evidence="1 2" key="1">
    <citation type="submission" date="2013-11" db="EMBL/GenBank/DDBJ databases">
        <title>Draft genome sequence and annotation of the entomopathogenic bacterium, Xenorhabdus cabanillasi strain JM26.</title>
        <authorList>
            <person name="Gualtieri M."/>
            <person name="Ogier J.C."/>
            <person name="Pages S."/>
            <person name="Givaudan A."/>
            <person name="Gaudriault S."/>
        </authorList>
    </citation>
    <scope>NUCLEOTIDE SEQUENCE [LARGE SCALE GENOMIC DNA]</scope>
    <source>
        <strain evidence="1 2">JM26</strain>
    </source>
</reference>
<organism evidence="1 2">
    <name type="scientific">Xenorhabdus cabanillasii JM26</name>
    <dbReference type="NCBI Taxonomy" id="1427517"/>
    <lineage>
        <taxon>Bacteria</taxon>
        <taxon>Pseudomonadati</taxon>
        <taxon>Pseudomonadota</taxon>
        <taxon>Gammaproteobacteria</taxon>
        <taxon>Enterobacterales</taxon>
        <taxon>Morganellaceae</taxon>
        <taxon>Xenorhabdus</taxon>
    </lineage>
</organism>
<dbReference type="AlphaFoldDB" id="W1J1J4"/>
<gene>
    <name evidence="1" type="ORF">XCR1_1990002</name>
</gene>
<evidence type="ECO:0000313" key="2">
    <source>
        <dbReference type="Proteomes" id="UP000019197"/>
    </source>
</evidence>
<sequence length="77" mass="8682">MKLYEKLKEIAAVEKIDLLSLVSQECNLSWYSLSTILNQEKIEKYSTWFVTGKIAPEAGQISPAIAHSGRMTTMLSF</sequence>
<proteinExistence type="predicted"/>
<dbReference type="InterPro" id="IPR010982">
    <property type="entry name" value="Lambda_DNA-bd_dom_sf"/>
</dbReference>
<evidence type="ECO:0000313" key="1">
    <source>
        <dbReference type="EMBL" id="CDL84579.1"/>
    </source>
</evidence>
<dbReference type="GO" id="GO:0003677">
    <property type="term" value="F:DNA binding"/>
    <property type="evidence" value="ECO:0007669"/>
    <property type="project" value="InterPro"/>
</dbReference>
<dbReference type="Gene3D" id="1.10.260.40">
    <property type="entry name" value="lambda repressor-like DNA-binding domains"/>
    <property type="match status" value="1"/>
</dbReference>
<dbReference type="RefSeq" id="WP_051502331.1">
    <property type="nucleotide sequence ID" value="NZ_CAWLVK010000111.1"/>
</dbReference>
<dbReference type="Proteomes" id="UP000019197">
    <property type="component" value="Unassembled WGS sequence"/>
</dbReference>
<accession>W1J1J4</accession>